<dbReference type="PANTHER" id="PTHR11601">
    <property type="entry name" value="CYSTEINE DESULFURYLASE FAMILY MEMBER"/>
    <property type="match status" value="1"/>
</dbReference>
<dbReference type="SUPFAM" id="SSF53383">
    <property type="entry name" value="PLP-dependent transferases"/>
    <property type="match status" value="1"/>
</dbReference>
<comment type="cofactor">
    <cofactor evidence="1">
        <name>pyridoxal 5'-phosphate</name>
        <dbReference type="ChEBI" id="CHEBI:597326"/>
    </cofactor>
</comment>
<evidence type="ECO:0000256" key="3">
    <source>
        <dbReference type="ARBA" id="ARBA00022679"/>
    </source>
</evidence>
<evidence type="ECO:0000256" key="4">
    <source>
        <dbReference type="ARBA" id="ARBA00022723"/>
    </source>
</evidence>
<dbReference type="PIRSF" id="PIRSF005572">
    <property type="entry name" value="NifS"/>
    <property type="match status" value="1"/>
</dbReference>
<keyword evidence="6" id="KW-0408">Iron</keyword>
<dbReference type="AlphaFoldDB" id="A0A1G2THC3"/>
<comment type="caution">
    <text evidence="10">The sequence shown here is derived from an EMBL/GenBank/DDBJ whole genome shotgun (WGS) entry which is preliminary data.</text>
</comment>
<comment type="similarity">
    <text evidence="2">Belongs to the class-V pyridoxal-phosphate-dependent aminotransferase family. NifS/IscS subfamily.</text>
</comment>
<evidence type="ECO:0000313" key="10">
    <source>
        <dbReference type="EMBL" id="OHA96700.1"/>
    </source>
</evidence>
<dbReference type="InterPro" id="IPR000192">
    <property type="entry name" value="Aminotrans_V_dom"/>
</dbReference>
<dbReference type="InterPro" id="IPR015424">
    <property type="entry name" value="PyrdxlP-dep_Trfase"/>
</dbReference>
<dbReference type="Gene3D" id="1.10.260.50">
    <property type="match status" value="1"/>
</dbReference>
<name>A0A1G2THC3_9BACT</name>
<evidence type="ECO:0000313" key="11">
    <source>
        <dbReference type="Proteomes" id="UP000177279"/>
    </source>
</evidence>
<comment type="catalytic activity">
    <reaction evidence="8">
        <text>(sulfur carrier)-H + L-cysteine = (sulfur carrier)-SH + L-alanine</text>
        <dbReference type="Rhea" id="RHEA:43892"/>
        <dbReference type="Rhea" id="RHEA-COMP:14737"/>
        <dbReference type="Rhea" id="RHEA-COMP:14739"/>
        <dbReference type="ChEBI" id="CHEBI:29917"/>
        <dbReference type="ChEBI" id="CHEBI:35235"/>
        <dbReference type="ChEBI" id="CHEBI:57972"/>
        <dbReference type="ChEBI" id="CHEBI:64428"/>
        <dbReference type="EC" id="2.8.1.7"/>
    </reaction>
</comment>
<protein>
    <recommendedName>
        <fullName evidence="9">Aminotransferase class V domain-containing protein</fullName>
    </recommendedName>
</protein>
<dbReference type="GO" id="GO:0046872">
    <property type="term" value="F:metal ion binding"/>
    <property type="evidence" value="ECO:0007669"/>
    <property type="project" value="UniProtKB-KW"/>
</dbReference>
<dbReference type="InterPro" id="IPR015422">
    <property type="entry name" value="PyrdxlP-dep_Trfase_small"/>
</dbReference>
<feature type="domain" description="Aminotransferase class V" evidence="9">
    <location>
        <begin position="15"/>
        <end position="123"/>
    </location>
</feature>
<dbReference type="Gene3D" id="3.40.640.10">
    <property type="entry name" value="Type I PLP-dependent aspartate aminotransferase-like (Major domain)"/>
    <property type="match status" value="2"/>
</dbReference>
<keyword evidence="7" id="KW-0411">Iron-sulfur</keyword>
<dbReference type="GO" id="GO:0031071">
    <property type="term" value="F:cysteine desulfurase activity"/>
    <property type="evidence" value="ECO:0007669"/>
    <property type="project" value="UniProtKB-EC"/>
</dbReference>
<proteinExistence type="inferred from homology"/>
<dbReference type="Gene3D" id="3.90.1150.10">
    <property type="entry name" value="Aspartate Aminotransferase, domain 1"/>
    <property type="match status" value="2"/>
</dbReference>
<dbReference type="Proteomes" id="UP000177279">
    <property type="component" value="Unassembled WGS sequence"/>
</dbReference>
<evidence type="ECO:0000256" key="8">
    <source>
        <dbReference type="ARBA" id="ARBA00050776"/>
    </source>
</evidence>
<gene>
    <name evidence="10" type="ORF">A3D49_02535</name>
</gene>
<dbReference type="InterPro" id="IPR016454">
    <property type="entry name" value="Cysteine_dSase"/>
</dbReference>
<dbReference type="PANTHER" id="PTHR11601:SF34">
    <property type="entry name" value="CYSTEINE DESULFURASE"/>
    <property type="match status" value="1"/>
</dbReference>
<keyword evidence="4" id="KW-0479">Metal-binding</keyword>
<organism evidence="10 11">
    <name type="scientific">Candidatus Zambryskibacteria bacterium RIFCSPHIGHO2_02_FULL_43_37</name>
    <dbReference type="NCBI Taxonomy" id="1802749"/>
    <lineage>
        <taxon>Bacteria</taxon>
        <taxon>Candidatus Zambryskiibacteriota</taxon>
    </lineage>
</organism>
<evidence type="ECO:0000256" key="6">
    <source>
        <dbReference type="ARBA" id="ARBA00023004"/>
    </source>
</evidence>
<keyword evidence="3" id="KW-0808">Transferase</keyword>
<dbReference type="InterPro" id="IPR015421">
    <property type="entry name" value="PyrdxlP-dep_Trfase_major"/>
</dbReference>
<keyword evidence="5" id="KW-0663">Pyridoxal phosphate</keyword>
<feature type="domain" description="Aminotransferase class V" evidence="9">
    <location>
        <begin position="203"/>
        <end position="315"/>
    </location>
</feature>
<accession>A0A1G2THC3</accession>
<evidence type="ECO:0000256" key="1">
    <source>
        <dbReference type="ARBA" id="ARBA00001933"/>
    </source>
</evidence>
<evidence type="ECO:0000256" key="2">
    <source>
        <dbReference type="ARBA" id="ARBA00006490"/>
    </source>
</evidence>
<dbReference type="Pfam" id="PF00266">
    <property type="entry name" value="Aminotran_5"/>
    <property type="match status" value="2"/>
</dbReference>
<dbReference type="GO" id="GO:0051536">
    <property type="term" value="F:iron-sulfur cluster binding"/>
    <property type="evidence" value="ECO:0007669"/>
    <property type="project" value="UniProtKB-KW"/>
</dbReference>
<evidence type="ECO:0000256" key="5">
    <source>
        <dbReference type="ARBA" id="ARBA00022898"/>
    </source>
</evidence>
<dbReference type="EMBL" id="MHVS01000004">
    <property type="protein sequence ID" value="OHA96700.1"/>
    <property type="molecule type" value="Genomic_DNA"/>
</dbReference>
<evidence type="ECO:0000259" key="9">
    <source>
        <dbReference type="Pfam" id="PF00266"/>
    </source>
</evidence>
<sequence length="329" mass="36008">MEWLKNIFGQKNKRIYLDYAAATPVLPEVRKEMEKYFSKDFYNPNAIYEEGEKVRKEVEEYRAKIAKLIGSASKDIIFTGGGTEANVMAIRGVKPGRIVFDGEVHPSVQEAAKNMAGQEVVLVSSVTTDNKLGRAIREKKRKTGKEYPLLHIDASQTAAYYNVGLEALACDLLTLDSAKLYGPKGCGALVVRRSAQISLPPPGTPAVPLIAGFAKALEIAVRDREAEYKRLDSLSAWFAGEILRSLPRAEAVLISPNIINVSIPGVLPELPVLALDRKGILVSAGPACNSQKPEPSETPVRLSLGRFTSENEVKKAAKIFCETVRNLLK</sequence>
<reference evidence="10 11" key="1">
    <citation type="journal article" date="2016" name="Nat. Commun.">
        <title>Thousands of microbial genomes shed light on interconnected biogeochemical processes in an aquifer system.</title>
        <authorList>
            <person name="Anantharaman K."/>
            <person name="Brown C.T."/>
            <person name="Hug L.A."/>
            <person name="Sharon I."/>
            <person name="Castelle C.J."/>
            <person name="Probst A.J."/>
            <person name="Thomas B.C."/>
            <person name="Singh A."/>
            <person name="Wilkins M.J."/>
            <person name="Karaoz U."/>
            <person name="Brodie E.L."/>
            <person name="Williams K.H."/>
            <person name="Hubbard S.S."/>
            <person name="Banfield J.F."/>
        </authorList>
    </citation>
    <scope>NUCLEOTIDE SEQUENCE [LARGE SCALE GENOMIC DNA]</scope>
</reference>
<evidence type="ECO:0000256" key="7">
    <source>
        <dbReference type="ARBA" id="ARBA00023014"/>
    </source>
</evidence>